<organism evidence="2 3">
    <name type="scientific">Vreelandella aquamarina</name>
    <dbReference type="NCBI Taxonomy" id="77097"/>
    <lineage>
        <taxon>Bacteria</taxon>
        <taxon>Pseudomonadati</taxon>
        <taxon>Pseudomonadota</taxon>
        <taxon>Gammaproteobacteria</taxon>
        <taxon>Oceanospirillales</taxon>
        <taxon>Halomonadaceae</taxon>
        <taxon>Vreelandella</taxon>
    </lineage>
</organism>
<sequence length="196" mass="20990">MGKLTKRVITCFGLALASTGSYGSPIDRITDQANALASGSASSKEVVQNAGQKPFRFTPNNGYVGLETKLDIAVTYTSFEHGGRNVRQVEKAVVDWGDGSSITTVTPGTPAFHTYGHRTKEGSITPNGSVVYTGRITFVTTSGDAYTERFQYSMWNTFLDSLVPGGRVLPDTMLPSVGGAGSRDKLPSGYYDRNSK</sequence>
<dbReference type="EMBL" id="FSQX01000002">
    <property type="protein sequence ID" value="SIN87742.1"/>
    <property type="molecule type" value="Genomic_DNA"/>
</dbReference>
<evidence type="ECO:0000313" key="3">
    <source>
        <dbReference type="Proteomes" id="UP000185024"/>
    </source>
</evidence>
<name>A0A1N6EP30_9GAMM</name>
<evidence type="ECO:0000256" key="1">
    <source>
        <dbReference type="SAM" id="MobiDB-lite"/>
    </source>
</evidence>
<gene>
    <name evidence="2" type="ORF">SAMN05878438_3769</name>
</gene>
<evidence type="ECO:0000313" key="2">
    <source>
        <dbReference type="EMBL" id="SIN87742.1"/>
    </source>
</evidence>
<accession>A0A1N6EP30</accession>
<protein>
    <submittedName>
        <fullName evidence="2">Uncharacterized protein</fullName>
    </submittedName>
</protein>
<proteinExistence type="predicted"/>
<dbReference type="AlphaFoldDB" id="A0A1N6EP30"/>
<dbReference type="Proteomes" id="UP000185024">
    <property type="component" value="Unassembled WGS sequence"/>
</dbReference>
<feature type="region of interest" description="Disordered" evidence="1">
    <location>
        <begin position="176"/>
        <end position="196"/>
    </location>
</feature>
<reference evidence="2 3" key="1">
    <citation type="submission" date="2016-11" db="EMBL/GenBank/DDBJ databases">
        <authorList>
            <person name="Jaros S."/>
            <person name="Januszkiewicz K."/>
            <person name="Wedrychowicz H."/>
        </authorList>
    </citation>
    <scope>NUCLEOTIDE SEQUENCE [LARGE SCALE GENOMIC DNA]</scope>
    <source>
        <strain evidence="2 3">ACAM 239</strain>
    </source>
</reference>